<keyword evidence="5" id="KW-0333">Golgi apparatus</keyword>
<feature type="region of interest" description="Disordered" evidence="7">
    <location>
        <begin position="1"/>
        <end position="44"/>
    </location>
</feature>
<comment type="similarity">
    <text evidence="2">Belongs to the VPS54 family.</text>
</comment>
<evidence type="ECO:0000313" key="9">
    <source>
        <dbReference type="Proteomes" id="UP000191144"/>
    </source>
</evidence>
<dbReference type="GO" id="GO:0019905">
    <property type="term" value="F:syntaxin binding"/>
    <property type="evidence" value="ECO:0007669"/>
    <property type="project" value="TreeGrafter"/>
</dbReference>
<dbReference type="InterPro" id="IPR039745">
    <property type="entry name" value="Vps54"/>
</dbReference>
<organism evidence="8 9">
    <name type="scientific">Lachancea meyersii CBS 8951</name>
    <dbReference type="NCBI Taxonomy" id="1266667"/>
    <lineage>
        <taxon>Eukaryota</taxon>
        <taxon>Fungi</taxon>
        <taxon>Dikarya</taxon>
        <taxon>Ascomycota</taxon>
        <taxon>Saccharomycotina</taxon>
        <taxon>Saccharomycetes</taxon>
        <taxon>Saccharomycetales</taxon>
        <taxon>Saccharomycetaceae</taxon>
        <taxon>Lachancea</taxon>
    </lineage>
</organism>
<evidence type="ECO:0000256" key="4">
    <source>
        <dbReference type="ARBA" id="ARBA00022927"/>
    </source>
</evidence>
<reference evidence="9" key="1">
    <citation type="submission" date="2016-03" db="EMBL/GenBank/DDBJ databases">
        <authorList>
            <person name="Devillers Hugo."/>
        </authorList>
    </citation>
    <scope>NUCLEOTIDE SEQUENCE [LARGE SCALE GENOMIC DNA]</scope>
</reference>
<proteinExistence type="inferred from homology"/>
<dbReference type="PANTHER" id="PTHR12965">
    <property type="entry name" value="VACUOLAR PROTEIN SORTING 54"/>
    <property type="match status" value="1"/>
</dbReference>
<dbReference type="Proteomes" id="UP000191144">
    <property type="component" value="Chromosome F"/>
</dbReference>
<keyword evidence="6" id="KW-0175">Coiled coil</keyword>
<keyword evidence="9" id="KW-1185">Reference proteome</keyword>
<protein>
    <submittedName>
        <fullName evidence="8">LAME_0F04852g1_1</fullName>
    </submittedName>
</protein>
<dbReference type="GO" id="GO:0042147">
    <property type="term" value="P:retrograde transport, endosome to Golgi"/>
    <property type="evidence" value="ECO:0007669"/>
    <property type="project" value="InterPro"/>
</dbReference>
<evidence type="ECO:0000256" key="5">
    <source>
        <dbReference type="ARBA" id="ARBA00023034"/>
    </source>
</evidence>
<evidence type="ECO:0000256" key="6">
    <source>
        <dbReference type="ARBA" id="ARBA00023054"/>
    </source>
</evidence>
<evidence type="ECO:0000256" key="3">
    <source>
        <dbReference type="ARBA" id="ARBA00022448"/>
    </source>
</evidence>
<sequence length="897" mass="101482">MLKGSTPLKDNPTSSVDRTLPSLKVLKASQPDLESSPSAMLEDSTSLNDDLMSVHSSANKTDRLRFLSGRMSPESTSIRQSFDSSSVWGRQGRFNAAGNVMRSGSMEFSPLGNNSVYELVMNTRRKNWLKRPTTDDIPPVILSKNKVFDTWRENTSKYVEEVESDYAVFEHHNSLETAKGLGRLPLDETSDVKTDASEDETGHDRDEIIGSQGYGNIKRLPSFYFDEKFRLDDTRTFRKIVDDSDLHVDSLRSESLQNRSEAYQSIKQRLSEHLDSIENLLLAEISKSSNSFFFALEDVDKIKSKAADTIEKLNVISSGLAAVDRQHFQSLIMVLKKKVKRKNIEKLEQGLLQAKLVTELVSQCHSLFKENKYEECWKLIGHVENLLKGDDDNDKRIQQMTKKWPYKLSDLTSVPAFAQTREELQGMTTEIGAAFSNDFCDTLLEEIRTSYTPEVELGKGVIDSSFLRSSKKDAELADRIKNSAEKLVQCHELANAFQLYNDRFIAELKNIIKDFLPREQENNQDAYESSAESRSSGSGSKLSRLIRSLTPAEFQEMLIKIFVRENQALWRLSRHQKVLLDVALAAITDDSRQNVSSPETIMQLDINPAIHEGTRIVQLRMGKIIAVRRDINAKLRYDHFLRLCSVCFWFDRECENITGVFLTQYLKDVLAAQIKAYASTLNSQNAQSVRNAIDQEAWTPRVVEPEVQQNVNEIVSCVHMTPSSWTKLMDLVDKNEQDTVVPQSEAQDTEKAVSKGHKKSVVVNDKTFVASNALLEMIGMVRAVLVLSANLPSSFLVTFEKMCYDMVMYFNSRAMASVSVGPDNMPSTKSGKNLSILGESLDCLAELTAMVQMFYQRMSSNFRDYEAMAPETYMQLFKTFQASSEKLYQAHAPPPPI</sequence>
<gene>
    <name evidence="8" type="ORF">LAME_0F04852G</name>
</gene>
<evidence type="ECO:0000313" key="8">
    <source>
        <dbReference type="EMBL" id="SCU93744.1"/>
    </source>
</evidence>
<dbReference type="AlphaFoldDB" id="A0A1G4JS99"/>
<feature type="region of interest" description="Disordered" evidence="7">
    <location>
        <begin position="186"/>
        <end position="210"/>
    </location>
</feature>
<accession>A0A1G4JS99</accession>
<dbReference type="GO" id="GO:0000938">
    <property type="term" value="C:GARP complex"/>
    <property type="evidence" value="ECO:0007669"/>
    <property type="project" value="InterPro"/>
</dbReference>
<name>A0A1G4JS99_9SACH</name>
<comment type="subcellular location">
    <subcellularLocation>
        <location evidence="1">Golgi apparatus</location>
        <location evidence="1">trans-Golgi network</location>
    </subcellularLocation>
</comment>
<dbReference type="GO" id="GO:0006896">
    <property type="term" value="P:Golgi to vacuole transport"/>
    <property type="evidence" value="ECO:0007669"/>
    <property type="project" value="TreeGrafter"/>
</dbReference>
<feature type="compositionally biased region" description="Polar residues" evidence="7">
    <location>
        <begin position="32"/>
        <end position="44"/>
    </location>
</feature>
<dbReference type="GO" id="GO:0005829">
    <property type="term" value="C:cytosol"/>
    <property type="evidence" value="ECO:0007669"/>
    <property type="project" value="GOC"/>
</dbReference>
<dbReference type="PANTHER" id="PTHR12965:SF0">
    <property type="entry name" value="VACUOLAR PROTEIN SORTING-ASSOCIATED PROTEIN 54"/>
    <property type="match status" value="1"/>
</dbReference>
<feature type="compositionally biased region" description="Basic and acidic residues" evidence="7">
    <location>
        <begin position="190"/>
        <end position="208"/>
    </location>
</feature>
<keyword evidence="4" id="KW-0653">Protein transport</keyword>
<dbReference type="OrthoDB" id="10259024at2759"/>
<evidence type="ECO:0000256" key="7">
    <source>
        <dbReference type="SAM" id="MobiDB-lite"/>
    </source>
</evidence>
<dbReference type="GO" id="GO:0015031">
    <property type="term" value="P:protein transport"/>
    <property type="evidence" value="ECO:0007669"/>
    <property type="project" value="UniProtKB-KW"/>
</dbReference>
<evidence type="ECO:0000256" key="1">
    <source>
        <dbReference type="ARBA" id="ARBA00004601"/>
    </source>
</evidence>
<keyword evidence="3" id="KW-0813">Transport</keyword>
<evidence type="ECO:0000256" key="2">
    <source>
        <dbReference type="ARBA" id="ARBA00009150"/>
    </source>
</evidence>
<dbReference type="EMBL" id="LT598477">
    <property type="protein sequence ID" value="SCU93744.1"/>
    <property type="molecule type" value="Genomic_DNA"/>
</dbReference>